<accession>A0A392VZI3</accession>
<evidence type="ECO:0000313" key="2">
    <source>
        <dbReference type="Proteomes" id="UP000265520"/>
    </source>
</evidence>
<comment type="caution">
    <text evidence="1">The sequence shown here is derived from an EMBL/GenBank/DDBJ whole genome shotgun (WGS) entry which is preliminary data.</text>
</comment>
<organism evidence="1 2">
    <name type="scientific">Trifolium medium</name>
    <dbReference type="NCBI Taxonomy" id="97028"/>
    <lineage>
        <taxon>Eukaryota</taxon>
        <taxon>Viridiplantae</taxon>
        <taxon>Streptophyta</taxon>
        <taxon>Embryophyta</taxon>
        <taxon>Tracheophyta</taxon>
        <taxon>Spermatophyta</taxon>
        <taxon>Magnoliopsida</taxon>
        <taxon>eudicotyledons</taxon>
        <taxon>Gunneridae</taxon>
        <taxon>Pentapetalae</taxon>
        <taxon>rosids</taxon>
        <taxon>fabids</taxon>
        <taxon>Fabales</taxon>
        <taxon>Fabaceae</taxon>
        <taxon>Papilionoideae</taxon>
        <taxon>50 kb inversion clade</taxon>
        <taxon>NPAAA clade</taxon>
        <taxon>Hologalegina</taxon>
        <taxon>IRL clade</taxon>
        <taxon>Trifolieae</taxon>
        <taxon>Trifolium</taxon>
    </lineage>
</organism>
<sequence length="56" mass="6330">MLSPPCDPILYNSAQFHGYDNILDGIHTVPNVSSSEPIYGSMRYELPSLQYLQTQQ</sequence>
<protein>
    <submittedName>
        <fullName evidence="1">Transcription factor GAMYB-like</fullName>
    </submittedName>
</protein>
<proteinExistence type="predicted"/>
<feature type="non-terminal residue" evidence="1">
    <location>
        <position position="56"/>
    </location>
</feature>
<keyword evidence="2" id="KW-1185">Reference proteome</keyword>
<dbReference type="Proteomes" id="UP000265520">
    <property type="component" value="Unassembled WGS sequence"/>
</dbReference>
<dbReference type="EMBL" id="LXQA011333554">
    <property type="protein sequence ID" value="MCI93606.1"/>
    <property type="molecule type" value="Genomic_DNA"/>
</dbReference>
<dbReference type="AlphaFoldDB" id="A0A392VZI3"/>
<evidence type="ECO:0000313" key="1">
    <source>
        <dbReference type="EMBL" id="MCI93606.1"/>
    </source>
</evidence>
<reference evidence="1 2" key="1">
    <citation type="journal article" date="2018" name="Front. Plant Sci.">
        <title>Red Clover (Trifolium pratense) and Zigzag Clover (T. medium) - A Picture of Genomic Similarities and Differences.</title>
        <authorList>
            <person name="Dluhosova J."/>
            <person name="Istvanek J."/>
            <person name="Nedelnik J."/>
            <person name="Repkova J."/>
        </authorList>
    </citation>
    <scope>NUCLEOTIDE SEQUENCE [LARGE SCALE GENOMIC DNA]</scope>
    <source>
        <strain evidence="2">cv. 10/8</strain>
        <tissue evidence="1">Leaf</tissue>
    </source>
</reference>
<name>A0A392VZI3_9FABA</name>